<evidence type="ECO:0000256" key="5">
    <source>
        <dbReference type="SAM" id="MobiDB-lite"/>
    </source>
</evidence>
<dbReference type="Pfam" id="PF00564">
    <property type="entry name" value="PB1"/>
    <property type="match status" value="1"/>
</dbReference>
<keyword evidence="10" id="KW-1185">Reference proteome</keyword>
<dbReference type="Pfam" id="PF02042">
    <property type="entry name" value="RWP-RK"/>
    <property type="match status" value="1"/>
</dbReference>
<protein>
    <submittedName>
        <fullName evidence="9">Putative PB1 domain, RWP-RK domain protein</fullName>
    </submittedName>
    <submittedName>
        <fullName evidence="8">Transcription factor Nin-like family</fullName>
    </submittedName>
</protein>
<proteinExistence type="predicted"/>
<dbReference type="OMA" id="HECIIAD"/>
<keyword evidence="4" id="KW-0539">Nucleus</keyword>
<feature type="compositionally biased region" description="Polar residues" evidence="5">
    <location>
        <begin position="448"/>
        <end position="472"/>
    </location>
</feature>
<sequence length="689" mass="78151">MGMLWYKISLEQPTVQLSGDSRYLTPLWVSANEEPLDEPSHSQSITTCFELRTERLYSYHQEITYKIRAALKILTFREQHVLVQFWSPRGVGKHQMLTTIDQPFGLGVASEELCFYRRESEHQTFFVDKDHEEEDVSPPARVFRRGLPEWTSDITEYETKDFPQQDCAIRCKLHGYLALPVFDSTTGSCVGVLEILTSVKYMCYAFEVQQIHKALQAENLTSPQVFDYPTLKVPSERRQNELAKICDILKVVCDIHSLPLAQTWTVSPTSSYVSHNKVIEKTCSSFDTRCIGKVCMSTAALPFHVRDLGLWHFRKACGEQHLDKSRGFVGKALLDRRSYYCQDVTELSEEEYPLVHYARMNGLTSCFTIFLHSVEGDDGDDYVLEFFLQLGNKDSRHVVNLVQTLKQRVEVALGFELGEILLPVEVTEPPRDVSCLSLNTNPHIIPISSTTSANALTPETDSSDSESLSANVAKTDPANVPSQRSPKHIYPNKHECIIADNVSMQKTKQSRKRKIDSLTMETVEQHIGKPLGQTAEILGVSRSTLKRFCREHGISSWPVPKHSKRSDLVTDPNLSQELWLDKQLQQSSTRSVSHISETGLLTVKASFKGDMIKFPFCVSSGLVELEKEVAERVDAKGQRLSIKYEDEEKDLVLITCDTDLEFLASKTAIKLFVHLADDDRLAFKRSHSE</sequence>
<dbReference type="InParanoid" id="A0A251UJS7"/>
<dbReference type="AlphaFoldDB" id="A0A251UJS7"/>
<dbReference type="GO" id="GO:0003700">
    <property type="term" value="F:DNA-binding transcription factor activity"/>
    <property type="evidence" value="ECO:0007669"/>
    <property type="project" value="InterPro"/>
</dbReference>
<dbReference type="Gramene" id="mRNA:HanXRQr2_Chr06g0250651">
    <property type="protein sequence ID" value="mRNA:HanXRQr2_Chr06g0250651"/>
    <property type="gene ID" value="HanXRQr2_Chr06g0250651"/>
</dbReference>
<evidence type="ECO:0000256" key="3">
    <source>
        <dbReference type="ARBA" id="ARBA00023163"/>
    </source>
</evidence>
<dbReference type="InterPro" id="IPR055081">
    <property type="entry name" value="NLP1-9_GAF"/>
</dbReference>
<dbReference type="Proteomes" id="UP000215914">
    <property type="component" value="Chromosome 6"/>
</dbReference>
<evidence type="ECO:0000256" key="1">
    <source>
        <dbReference type="ARBA" id="ARBA00023015"/>
    </source>
</evidence>
<dbReference type="OrthoDB" id="1671569at2759"/>
<gene>
    <name evidence="9" type="ORF">HannXRQ_Chr06g0173101</name>
    <name evidence="8" type="ORF">HanXRQr2_Chr06g0250651</name>
</gene>
<dbReference type="PROSITE" id="PS51519">
    <property type="entry name" value="RWP_RK"/>
    <property type="match status" value="1"/>
</dbReference>
<dbReference type="SUPFAM" id="SSF54277">
    <property type="entry name" value="CAD &amp; PB1 domains"/>
    <property type="match status" value="1"/>
</dbReference>
<dbReference type="EMBL" id="MNCJ02000321">
    <property type="protein sequence ID" value="KAF5801658.1"/>
    <property type="molecule type" value="Genomic_DNA"/>
</dbReference>
<evidence type="ECO:0000313" key="9">
    <source>
        <dbReference type="EMBL" id="OTG22581.1"/>
    </source>
</evidence>
<keyword evidence="2" id="KW-0238">DNA-binding</keyword>
<accession>A0A251UJS7</accession>
<dbReference type="PANTHER" id="PTHR32002:SF35">
    <property type="entry name" value="PROTEIN NLP6"/>
    <property type="match status" value="1"/>
</dbReference>
<dbReference type="InterPro" id="IPR053793">
    <property type="entry name" value="PB1-like"/>
</dbReference>
<feature type="region of interest" description="Disordered" evidence="5">
    <location>
        <begin position="448"/>
        <end position="487"/>
    </location>
</feature>
<keyword evidence="3" id="KW-0804">Transcription</keyword>
<dbReference type="PANTHER" id="PTHR32002">
    <property type="entry name" value="PROTEIN NLP8"/>
    <property type="match status" value="1"/>
</dbReference>
<dbReference type="InterPro" id="IPR045012">
    <property type="entry name" value="NLP"/>
</dbReference>
<dbReference type="Pfam" id="PF22922">
    <property type="entry name" value="GAF_NLP"/>
    <property type="match status" value="2"/>
</dbReference>
<dbReference type="InterPro" id="IPR000270">
    <property type="entry name" value="PB1_dom"/>
</dbReference>
<reference evidence="9" key="2">
    <citation type="submission" date="2017-02" db="EMBL/GenBank/DDBJ databases">
        <title>Sunflower complete genome.</title>
        <authorList>
            <person name="Langlade N."/>
            <person name="Munos S."/>
        </authorList>
    </citation>
    <scope>NUCLEOTIDE SEQUENCE [LARGE SCALE GENOMIC DNA]</scope>
    <source>
        <tissue evidence="9">Leaves</tissue>
    </source>
</reference>
<evidence type="ECO:0000259" key="6">
    <source>
        <dbReference type="PROSITE" id="PS51519"/>
    </source>
</evidence>
<reference evidence="8 10" key="1">
    <citation type="journal article" date="2017" name="Nature">
        <title>The sunflower genome provides insights into oil metabolism, flowering and Asterid evolution.</title>
        <authorList>
            <person name="Badouin H."/>
            <person name="Gouzy J."/>
            <person name="Grassa C.J."/>
            <person name="Murat F."/>
            <person name="Staton S.E."/>
            <person name="Cottret L."/>
            <person name="Lelandais-Briere C."/>
            <person name="Owens G.L."/>
            <person name="Carrere S."/>
            <person name="Mayjonade B."/>
            <person name="Legrand L."/>
            <person name="Gill N."/>
            <person name="Kane N.C."/>
            <person name="Bowers J.E."/>
            <person name="Hubner S."/>
            <person name="Bellec A."/>
            <person name="Berard A."/>
            <person name="Berges H."/>
            <person name="Blanchet N."/>
            <person name="Boniface M.C."/>
            <person name="Brunel D."/>
            <person name="Catrice O."/>
            <person name="Chaidir N."/>
            <person name="Claudel C."/>
            <person name="Donnadieu C."/>
            <person name="Faraut T."/>
            <person name="Fievet G."/>
            <person name="Helmstetter N."/>
            <person name="King M."/>
            <person name="Knapp S.J."/>
            <person name="Lai Z."/>
            <person name="Le Paslier M.C."/>
            <person name="Lippi Y."/>
            <person name="Lorenzon L."/>
            <person name="Mandel J.R."/>
            <person name="Marage G."/>
            <person name="Marchand G."/>
            <person name="Marquand E."/>
            <person name="Bret-Mestries E."/>
            <person name="Morien E."/>
            <person name="Nambeesan S."/>
            <person name="Nguyen T."/>
            <person name="Pegot-Espagnet P."/>
            <person name="Pouilly N."/>
            <person name="Raftis F."/>
            <person name="Sallet E."/>
            <person name="Schiex T."/>
            <person name="Thomas J."/>
            <person name="Vandecasteele C."/>
            <person name="Vares D."/>
            <person name="Vear F."/>
            <person name="Vautrin S."/>
            <person name="Crespi M."/>
            <person name="Mangin B."/>
            <person name="Burke J.M."/>
            <person name="Salse J."/>
            <person name="Munos S."/>
            <person name="Vincourt P."/>
            <person name="Rieseberg L.H."/>
            <person name="Langlade N.B."/>
        </authorList>
    </citation>
    <scope>NUCLEOTIDE SEQUENCE [LARGE SCALE GENOMIC DNA]</scope>
    <source>
        <strain evidence="10">cv. SF193</strain>
        <tissue evidence="8">Leaves</tissue>
    </source>
</reference>
<evidence type="ECO:0000259" key="7">
    <source>
        <dbReference type="PROSITE" id="PS51745"/>
    </source>
</evidence>
<dbReference type="SMART" id="SM00666">
    <property type="entry name" value="PB1"/>
    <property type="match status" value="1"/>
</dbReference>
<evidence type="ECO:0000256" key="4">
    <source>
        <dbReference type="ARBA" id="ARBA00023242"/>
    </source>
</evidence>
<reference evidence="8" key="3">
    <citation type="submission" date="2020-06" db="EMBL/GenBank/DDBJ databases">
        <title>Helianthus annuus Genome sequencing and assembly Release 2.</title>
        <authorList>
            <person name="Gouzy J."/>
            <person name="Langlade N."/>
            <person name="Munos S."/>
        </authorList>
    </citation>
    <scope>NUCLEOTIDE SEQUENCE</scope>
    <source>
        <tissue evidence="8">Leaves</tissue>
    </source>
</reference>
<dbReference type="Gene3D" id="3.10.20.90">
    <property type="entry name" value="Phosphatidylinositol 3-kinase Catalytic Subunit, Chain A, domain 1"/>
    <property type="match status" value="1"/>
</dbReference>
<keyword evidence="1" id="KW-0805">Transcription regulation</keyword>
<feature type="domain" description="PB1" evidence="7">
    <location>
        <begin position="600"/>
        <end position="676"/>
    </location>
</feature>
<organism evidence="9 10">
    <name type="scientific">Helianthus annuus</name>
    <name type="common">Common sunflower</name>
    <dbReference type="NCBI Taxonomy" id="4232"/>
    <lineage>
        <taxon>Eukaryota</taxon>
        <taxon>Viridiplantae</taxon>
        <taxon>Streptophyta</taxon>
        <taxon>Embryophyta</taxon>
        <taxon>Tracheophyta</taxon>
        <taxon>Spermatophyta</taxon>
        <taxon>Magnoliopsida</taxon>
        <taxon>eudicotyledons</taxon>
        <taxon>Gunneridae</taxon>
        <taxon>Pentapetalae</taxon>
        <taxon>asterids</taxon>
        <taxon>campanulids</taxon>
        <taxon>Asterales</taxon>
        <taxon>Asteraceae</taxon>
        <taxon>Asteroideae</taxon>
        <taxon>Heliantheae alliance</taxon>
        <taxon>Heliantheae</taxon>
        <taxon>Helianthus</taxon>
    </lineage>
</organism>
<dbReference type="PROSITE" id="PS51745">
    <property type="entry name" value="PB1"/>
    <property type="match status" value="1"/>
</dbReference>
<dbReference type="InterPro" id="IPR003035">
    <property type="entry name" value="RWP-RK_dom"/>
</dbReference>
<dbReference type="GO" id="GO:0003677">
    <property type="term" value="F:DNA binding"/>
    <property type="evidence" value="ECO:0007669"/>
    <property type="project" value="UniProtKB-KW"/>
</dbReference>
<dbReference type="EMBL" id="CM007895">
    <property type="protein sequence ID" value="OTG22581.1"/>
    <property type="molecule type" value="Genomic_DNA"/>
</dbReference>
<evidence type="ECO:0000313" key="8">
    <source>
        <dbReference type="EMBL" id="KAF5801658.1"/>
    </source>
</evidence>
<evidence type="ECO:0000256" key="2">
    <source>
        <dbReference type="ARBA" id="ARBA00023125"/>
    </source>
</evidence>
<evidence type="ECO:0000313" key="10">
    <source>
        <dbReference type="Proteomes" id="UP000215914"/>
    </source>
</evidence>
<feature type="domain" description="RWP-RK" evidence="6">
    <location>
        <begin position="502"/>
        <end position="586"/>
    </location>
</feature>
<name>A0A251UJS7_HELAN</name>